<dbReference type="GO" id="GO:0032259">
    <property type="term" value="P:methylation"/>
    <property type="evidence" value="ECO:0007669"/>
    <property type="project" value="UniProtKB-KW"/>
</dbReference>
<dbReference type="NCBIfam" id="TIGR00186">
    <property type="entry name" value="rRNA_methyl_3"/>
    <property type="match status" value="1"/>
</dbReference>
<dbReference type="InterPro" id="IPR004441">
    <property type="entry name" value="rRNA_MeTrfase_TrmH"/>
</dbReference>
<name>A0A645B329_9ZZZZ</name>
<keyword evidence="2 5" id="KW-0489">Methyltransferase</keyword>
<evidence type="ECO:0000256" key="1">
    <source>
        <dbReference type="ARBA" id="ARBA00007228"/>
    </source>
</evidence>
<dbReference type="InterPro" id="IPR001537">
    <property type="entry name" value="SpoU_MeTrfase"/>
</dbReference>
<comment type="similarity">
    <text evidence="1">Belongs to the class IV-like SAM-binding methyltransferase superfamily. RNA methyltransferase TrmH family.</text>
</comment>
<gene>
    <name evidence="5" type="ORF">SDC9_106708</name>
</gene>
<evidence type="ECO:0000256" key="3">
    <source>
        <dbReference type="ARBA" id="ARBA00022679"/>
    </source>
</evidence>
<organism evidence="5">
    <name type="scientific">bioreactor metagenome</name>
    <dbReference type="NCBI Taxonomy" id="1076179"/>
    <lineage>
        <taxon>unclassified sequences</taxon>
        <taxon>metagenomes</taxon>
        <taxon>ecological metagenomes</taxon>
    </lineage>
</organism>
<dbReference type="GO" id="GO:0008173">
    <property type="term" value="F:RNA methyltransferase activity"/>
    <property type="evidence" value="ECO:0007669"/>
    <property type="project" value="InterPro"/>
</dbReference>
<reference evidence="5" key="1">
    <citation type="submission" date="2019-08" db="EMBL/GenBank/DDBJ databases">
        <authorList>
            <person name="Kucharzyk K."/>
            <person name="Murdoch R.W."/>
            <person name="Higgins S."/>
            <person name="Loffler F."/>
        </authorList>
    </citation>
    <scope>NUCLEOTIDE SEQUENCE</scope>
</reference>
<protein>
    <submittedName>
        <fullName evidence="5">Putative TrmH family tRNA/rRNA methyltransferase</fullName>
        <ecNumber evidence="5">2.1.1.-</ecNumber>
    </submittedName>
</protein>
<evidence type="ECO:0000259" key="4">
    <source>
        <dbReference type="SMART" id="SM00967"/>
    </source>
</evidence>
<dbReference type="SUPFAM" id="SSF55315">
    <property type="entry name" value="L30e-like"/>
    <property type="match status" value="1"/>
</dbReference>
<dbReference type="Gene3D" id="3.40.1280.10">
    <property type="match status" value="1"/>
</dbReference>
<dbReference type="Gene3D" id="3.30.1330.30">
    <property type="match status" value="1"/>
</dbReference>
<dbReference type="Pfam" id="PF00588">
    <property type="entry name" value="SpoU_methylase"/>
    <property type="match status" value="1"/>
</dbReference>
<dbReference type="CDD" id="cd18103">
    <property type="entry name" value="SpoU-like_RlmB"/>
    <property type="match status" value="1"/>
</dbReference>
<dbReference type="SMART" id="SM00967">
    <property type="entry name" value="SpoU_sub_bind"/>
    <property type="match status" value="1"/>
</dbReference>
<dbReference type="FunFam" id="3.40.1280.10:FF:000008">
    <property type="entry name" value="Group 3 RNA methyltransferase TrmH"/>
    <property type="match status" value="1"/>
</dbReference>
<accession>A0A645B329</accession>
<dbReference type="Pfam" id="PF08032">
    <property type="entry name" value="SpoU_sub_bind"/>
    <property type="match status" value="1"/>
</dbReference>
<evidence type="ECO:0000256" key="2">
    <source>
        <dbReference type="ARBA" id="ARBA00022603"/>
    </source>
</evidence>
<dbReference type="GO" id="GO:0003723">
    <property type="term" value="F:RNA binding"/>
    <property type="evidence" value="ECO:0007669"/>
    <property type="project" value="InterPro"/>
</dbReference>
<evidence type="ECO:0000313" key="5">
    <source>
        <dbReference type="EMBL" id="MPM59862.1"/>
    </source>
</evidence>
<dbReference type="InterPro" id="IPR029028">
    <property type="entry name" value="Alpha/beta_knot_MTases"/>
</dbReference>
<sequence>MEQIEGRHPVLEAMKANRPIESIFLLKDGKGEAFSSIEYLAREKKIEIQRVDRDRLDQLSEGRIHQGVIAIAVAKPMVDVEDMLRLAKEKGEDPFLIVLDGIEDPGNVGALMRTAAAVGAHGMILREKRAAGMSPAALKAAAGAWEYLPVATVTNISRTLQQLKTQGVWVAGADMEGELIYRSNLKGPLAIVIGSEGKGLSRLVKEHCDFLLRFPMVGPIGSLNASVAGGLFMYEALRQRTNY</sequence>
<keyword evidence="3 5" id="KW-0808">Transferase</keyword>
<dbReference type="GO" id="GO:0006396">
    <property type="term" value="P:RNA processing"/>
    <property type="evidence" value="ECO:0007669"/>
    <property type="project" value="InterPro"/>
</dbReference>
<dbReference type="PANTHER" id="PTHR46429:SF1">
    <property type="entry name" value="23S RRNA (GUANOSINE-2'-O-)-METHYLTRANSFERASE RLMB"/>
    <property type="match status" value="1"/>
</dbReference>
<feature type="domain" description="RNA 2-O ribose methyltransferase substrate binding" evidence="4">
    <location>
        <begin position="3"/>
        <end position="78"/>
    </location>
</feature>
<dbReference type="SUPFAM" id="SSF75217">
    <property type="entry name" value="alpha/beta knot"/>
    <property type="match status" value="1"/>
</dbReference>
<dbReference type="PANTHER" id="PTHR46429">
    <property type="entry name" value="23S RRNA (GUANOSINE-2'-O-)-METHYLTRANSFERASE RLMB"/>
    <property type="match status" value="1"/>
</dbReference>
<proteinExistence type="inferred from homology"/>
<dbReference type="EMBL" id="VSSQ01017493">
    <property type="protein sequence ID" value="MPM59862.1"/>
    <property type="molecule type" value="Genomic_DNA"/>
</dbReference>
<dbReference type="InterPro" id="IPR029026">
    <property type="entry name" value="tRNA_m1G_MTases_N"/>
</dbReference>
<dbReference type="EC" id="2.1.1.-" evidence="5"/>
<dbReference type="GO" id="GO:0005829">
    <property type="term" value="C:cytosol"/>
    <property type="evidence" value="ECO:0007669"/>
    <property type="project" value="TreeGrafter"/>
</dbReference>
<dbReference type="AlphaFoldDB" id="A0A645B329"/>
<dbReference type="InterPro" id="IPR029064">
    <property type="entry name" value="Ribosomal_eL30-like_sf"/>
</dbReference>
<comment type="caution">
    <text evidence="5">The sequence shown here is derived from an EMBL/GenBank/DDBJ whole genome shotgun (WGS) entry which is preliminary data.</text>
</comment>
<dbReference type="InterPro" id="IPR013123">
    <property type="entry name" value="SpoU_subst-bd"/>
</dbReference>